<dbReference type="CDD" id="cd06563">
    <property type="entry name" value="GH20_chitobiase-like"/>
    <property type="match status" value="1"/>
</dbReference>
<dbReference type="SUPFAM" id="SSF51445">
    <property type="entry name" value="(Trans)glycosidases"/>
    <property type="match status" value="1"/>
</dbReference>
<dbReference type="Gene3D" id="3.30.379.10">
    <property type="entry name" value="Chitobiase/beta-hexosaminidase domain 2-like"/>
    <property type="match status" value="1"/>
</dbReference>
<evidence type="ECO:0000259" key="10">
    <source>
        <dbReference type="Pfam" id="PF13290"/>
    </source>
</evidence>
<comment type="caution">
    <text evidence="11">The sequence shown here is derived from an EMBL/GenBank/DDBJ whole genome shotgun (WGS) entry which is preliminary data.</text>
</comment>
<dbReference type="PANTHER" id="PTHR22600:SF57">
    <property type="entry name" value="BETA-N-ACETYLHEXOSAMINIDASE"/>
    <property type="match status" value="1"/>
</dbReference>
<accession>A0A561PP84</accession>
<dbReference type="PRINTS" id="PR00738">
    <property type="entry name" value="GLHYDRLASE20"/>
</dbReference>
<evidence type="ECO:0000256" key="4">
    <source>
        <dbReference type="ARBA" id="ARBA00022801"/>
    </source>
</evidence>
<evidence type="ECO:0000256" key="1">
    <source>
        <dbReference type="ARBA" id="ARBA00001231"/>
    </source>
</evidence>
<dbReference type="InterPro" id="IPR029018">
    <property type="entry name" value="Hex-like_dom2"/>
</dbReference>
<dbReference type="InterPro" id="IPR015883">
    <property type="entry name" value="Glyco_hydro_20_cat"/>
</dbReference>
<evidence type="ECO:0000256" key="3">
    <source>
        <dbReference type="ARBA" id="ARBA00012663"/>
    </source>
</evidence>
<dbReference type="Proteomes" id="UP000320811">
    <property type="component" value="Unassembled WGS sequence"/>
</dbReference>
<feature type="domain" description="GH29D-like beta-sandwich" evidence="10">
    <location>
        <begin position="573"/>
        <end position="623"/>
    </location>
</feature>
<dbReference type="InterPro" id="IPR017853">
    <property type="entry name" value="GH"/>
</dbReference>
<feature type="domain" description="Beta-hexosaminidase bacterial type N-terminal" evidence="9">
    <location>
        <begin position="28"/>
        <end position="153"/>
    </location>
</feature>
<dbReference type="Pfam" id="PF02838">
    <property type="entry name" value="Glyco_hydro_20b"/>
    <property type="match status" value="1"/>
</dbReference>
<dbReference type="AlphaFoldDB" id="A0A561PP84"/>
<dbReference type="GO" id="GO:0030203">
    <property type="term" value="P:glycosaminoglycan metabolic process"/>
    <property type="evidence" value="ECO:0007669"/>
    <property type="project" value="TreeGrafter"/>
</dbReference>
<evidence type="ECO:0000256" key="7">
    <source>
        <dbReference type="SAM" id="SignalP"/>
    </source>
</evidence>
<dbReference type="InterPro" id="IPR059177">
    <property type="entry name" value="GH29D-like_dom"/>
</dbReference>
<dbReference type="RefSeq" id="WP_145671092.1">
    <property type="nucleotide sequence ID" value="NZ_VIWO01000005.1"/>
</dbReference>
<keyword evidence="5" id="KW-0326">Glycosidase</keyword>
<feature type="domain" description="Glycoside hydrolase family 20 catalytic" evidence="8">
    <location>
        <begin position="156"/>
        <end position="517"/>
    </location>
</feature>
<evidence type="ECO:0000256" key="2">
    <source>
        <dbReference type="ARBA" id="ARBA00006285"/>
    </source>
</evidence>
<comment type="similarity">
    <text evidence="2">Belongs to the glycosyl hydrolase 20 family.</text>
</comment>
<protein>
    <recommendedName>
        <fullName evidence="3">beta-N-acetylhexosaminidase</fullName>
        <ecNumber evidence="3">3.2.1.52</ecNumber>
    </recommendedName>
</protein>
<dbReference type="GO" id="GO:0016020">
    <property type="term" value="C:membrane"/>
    <property type="evidence" value="ECO:0007669"/>
    <property type="project" value="TreeGrafter"/>
</dbReference>
<dbReference type="Gene3D" id="3.20.20.80">
    <property type="entry name" value="Glycosidases"/>
    <property type="match status" value="1"/>
</dbReference>
<dbReference type="GO" id="GO:0004563">
    <property type="term" value="F:beta-N-acetylhexosaminidase activity"/>
    <property type="evidence" value="ECO:0007669"/>
    <property type="project" value="UniProtKB-EC"/>
</dbReference>
<evidence type="ECO:0000256" key="6">
    <source>
        <dbReference type="PIRSR" id="PIRSR625705-1"/>
    </source>
</evidence>
<dbReference type="EMBL" id="VIWO01000005">
    <property type="protein sequence ID" value="TWF39917.1"/>
    <property type="molecule type" value="Genomic_DNA"/>
</dbReference>
<dbReference type="SUPFAM" id="SSF55545">
    <property type="entry name" value="beta-N-acetylhexosaminidase-like domain"/>
    <property type="match status" value="1"/>
</dbReference>
<dbReference type="OrthoDB" id="726159at2"/>
<organism evidence="11 12">
    <name type="scientific">Chitinophaga polysaccharea</name>
    <dbReference type="NCBI Taxonomy" id="1293035"/>
    <lineage>
        <taxon>Bacteria</taxon>
        <taxon>Pseudomonadati</taxon>
        <taxon>Bacteroidota</taxon>
        <taxon>Chitinophagia</taxon>
        <taxon>Chitinophagales</taxon>
        <taxon>Chitinophagaceae</taxon>
        <taxon>Chitinophaga</taxon>
    </lineage>
</organism>
<evidence type="ECO:0000259" key="9">
    <source>
        <dbReference type="Pfam" id="PF02838"/>
    </source>
</evidence>
<proteinExistence type="inferred from homology"/>
<reference evidence="11 12" key="1">
    <citation type="submission" date="2019-06" db="EMBL/GenBank/DDBJ databases">
        <title>Sorghum-associated microbial communities from plants grown in Nebraska, USA.</title>
        <authorList>
            <person name="Schachtman D."/>
        </authorList>
    </citation>
    <scope>NUCLEOTIDE SEQUENCE [LARGE SCALE GENOMIC DNA]</scope>
    <source>
        <strain evidence="11 12">1209</strain>
    </source>
</reference>
<dbReference type="PANTHER" id="PTHR22600">
    <property type="entry name" value="BETA-HEXOSAMINIDASE"/>
    <property type="match status" value="1"/>
</dbReference>
<evidence type="ECO:0000259" key="8">
    <source>
        <dbReference type="Pfam" id="PF00728"/>
    </source>
</evidence>
<dbReference type="Pfam" id="PF00728">
    <property type="entry name" value="Glyco_hydro_20"/>
    <property type="match status" value="1"/>
</dbReference>
<keyword evidence="4" id="KW-0378">Hydrolase</keyword>
<sequence length="636" mass="71245">MYWKKYITTGVALLGFLVNSSTAQHMASALIPAPRTIQSDTGSFVFSARTLISVDAAEARTVQIFTDHLRRSTGFDNKVVAHADNNGQPELLITNKGTAQLPEEGYRLEVTPTHITLAGKGAGLFYGMQTLLQLLPVQTKDTIAIPCMRIEDAPRFGYRGLMLDVSRHFFTVEEIKDLLDLMAAYKLNRFHWHLTDDQGWRLEIKRYPKLTEVGAWRVPRLGFGDKTLPPQPGEAATDGGFYTQEEVKEIIRYAADRHIDILPEIDVPGHAMAAIAAYPELCVTRNPHIKVNPGSSFAKWFSTGGFEMYVDNSLNPTDEKVYEFLNNVFEEVAALFPYPYIHIGGDECYKGFWEKDTAVLHFMKQHQLRDVHALQGYFIARLNKIILAKHKKMIAWDEVAASNPDGNFTVMNRFGEKGAMTQTRRGLDIILAPGGNGFYFDYAQSLSDQEPSSHGGNAPVWKTYAYNPEYPALSKADKQHILGVEACLWTEHIPNISKLQYMLLPRMLALAETGWSAEAVKSYPRFAGTALPVHLSRFDKAGINYRVPAVFDDTDTTIVTGIFKLAIDQPPVPGAKIYYTLNNRPPGDYDHLYTEPVTIRIPKGKTITLKTIVITPAGRRSIVTRTLLDNTKPSEN</sequence>
<dbReference type="InterPro" id="IPR015882">
    <property type="entry name" value="HEX_bac_N"/>
</dbReference>
<feature type="active site" description="Proton donor" evidence="6">
    <location>
        <position position="347"/>
    </location>
</feature>
<dbReference type="InterPro" id="IPR025705">
    <property type="entry name" value="Beta_hexosaminidase_sua/sub"/>
</dbReference>
<dbReference type="GO" id="GO:0005975">
    <property type="term" value="P:carbohydrate metabolic process"/>
    <property type="evidence" value="ECO:0007669"/>
    <property type="project" value="InterPro"/>
</dbReference>
<keyword evidence="12" id="KW-1185">Reference proteome</keyword>
<feature type="chain" id="PRO_5022115830" description="beta-N-acetylhexosaminidase" evidence="7">
    <location>
        <begin position="24"/>
        <end position="636"/>
    </location>
</feature>
<name>A0A561PP84_9BACT</name>
<dbReference type="EC" id="3.2.1.52" evidence="3"/>
<evidence type="ECO:0000313" key="11">
    <source>
        <dbReference type="EMBL" id="TWF39917.1"/>
    </source>
</evidence>
<comment type="catalytic activity">
    <reaction evidence="1">
        <text>Hydrolysis of terminal non-reducing N-acetyl-D-hexosamine residues in N-acetyl-beta-D-hexosaminides.</text>
        <dbReference type="EC" id="3.2.1.52"/>
    </reaction>
</comment>
<evidence type="ECO:0000256" key="5">
    <source>
        <dbReference type="ARBA" id="ARBA00023295"/>
    </source>
</evidence>
<evidence type="ECO:0000313" key="12">
    <source>
        <dbReference type="Proteomes" id="UP000320811"/>
    </source>
</evidence>
<keyword evidence="7" id="KW-0732">Signal</keyword>
<dbReference type="Pfam" id="PF13290">
    <property type="entry name" value="CHB_HEX_C_1"/>
    <property type="match status" value="1"/>
</dbReference>
<feature type="signal peptide" evidence="7">
    <location>
        <begin position="1"/>
        <end position="23"/>
    </location>
</feature>
<gene>
    <name evidence="11" type="ORF">FHW36_105358</name>
</gene>